<proteinExistence type="predicted"/>
<dbReference type="Proteomes" id="UP000754883">
    <property type="component" value="Unassembled WGS sequence"/>
</dbReference>
<sequence length="172" mass="19652">MDFKIGLHVPPTGHAARVWVVIRASGPVVPDNVGVPNQVTELVNFGPCKPIHRIQRVYQSLQATNTEINPRASIQRFQYAQLSNQVKMDPKFKIDLPRPSPATISTGTPTDIKKHWVRQYQHLMKLSDIYLNKDQMLYMIIASLEWDLYAQLEKQNVDMTSPNKILAFINIC</sequence>
<name>A0A9N9ULM2_9HYPO</name>
<comment type="caution">
    <text evidence="1">The sequence shown here is derived from an EMBL/GenBank/DDBJ whole genome shotgun (WGS) entry which is preliminary data.</text>
</comment>
<dbReference type="EMBL" id="CABFNO020001536">
    <property type="protein sequence ID" value="CAG9995607.1"/>
    <property type="molecule type" value="Genomic_DNA"/>
</dbReference>
<keyword evidence="2" id="KW-1185">Reference proteome</keyword>
<organism evidence="1 2">
    <name type="scientific">Clonostachys byssicola</name>
    <dbReference type="NCBI Taxonomy" id="160290"/>
    <lineage>
        <taxon>Eukaryota</taxon>
        <taxon>Fungi</taxon>
        <taxon>Dikarya</taxon>
        <taxon>Ascomycota</taxon>
        <taxon>Pezizomycotina</taxon>
        <taxon>Sordariomycetes</taxon>
        <taxon>Hypocreomycetidae</taxon>
        <taxon>Hypocreales</taxon>
        <taxon>Bionectriaceae</taxon>
        <taxon>Clonostachys</taxon>
    </lineage>
</organism>
<gene>
    <name evidence="1" type="ORF">CBYS24578_00003755</name>
</gene>
<dbReference type="AlphaFoldDB" id="A0A9N9ULM2"/>
<evidence type="ECO:0000313" key="2">
    <source>
        <dbReference type="Proteomes" id="UP000754883"/>
    </source>
</evidence>
<accession>A0A9N9ULM2</accession>
<evidence type="ECO:0000313" key="1">
    <source>
        <dbReference type="EMBL" id="CAG9995607.1"/>
    </source>
</evidence>
<reference evidence="1" key="1">
    <citation type="submission" date="2021-10" db="EMBL/GenBank/DDBJ databases">
        <authorList>
            <person name="Piombo E."/>
        </authorList>
    </citation>
    <scope>NUCLEOTIDE SEQUENCE</scope>
</reference>
<protein>
    <submittedName>
        <fullName evidence="1">Uncharacterized protein</fullName>
    </submittedName>
</protein>
<dbReference type="OrthoDB" id="5151503at2759"/>